<feature type="non-terminal residue" evidence="8">
    <location>
        <position position="461"/>
    </location>
</feature>
<comment type="catalytic activity">
    <reaction evidence="5">
        <text>ssDNA + n NTP = ssDNA/pppN(pN)n-1 hybrid + (n-1) diphosphate.</text>
        <dbReference type="EC" id="2.7.7.102"/>
    </reaction>
</comment>
<keyword evidence="3" id="KW-0548">Nucleotidyltransferase</keyword>
<evidence type="ECO:0000256" key="2">
    <source>
        <dbReference type="ARBA" id="ARBA00012417"/>
    </source>
</evidence>
<keyword evidence="3" id="KW-0239">DNA-directed DNA polymerase</keyword>
<evidence type="ECO:0000256" key="7">
    <source>
        <dbReference type="ARBA" id="ARBA00047303"/>
    </source>
</evidence>
<evidence type="ECO:0000256" key="6">
    <source>
        <dbReference type="ARBA" id="ARBA00044768"/>
    </source>
</evidence>
<evidence type="ECO:0000313" key="9">
    <source>
        <dbReference type="Proteomes" id="UP001153148"/>
    </source>
</evidence>
<evidence type="ECO:0000256" key="1">
    <source>
        <dbReference type="ARBA" id="ARBA00009762"/>
    </source>
</evidence>
<name>A0ABN7P1C9_TIMPD</name>
<dbReference type="EC" id="2.7.7.102" evidence="6"/>
<organism evidence="8 9">
    <name type="scientific">Timema podura</name>
    <name type="common">Walking stick</name>
    <dbReference type="NCBI Taxonomy" id="61482"/>
    <lineage>
        <taxon>Eukaryota</taxon>
        <taxon>Metazoa</taxon>
        <taxon>Ecdysozoa</taxon>
        <taxon>Arthropoda</taxon>
        <taxon>Hexapoda</taxon>
        <taxon>Insecta</taxon>
        <taxon>Pterygota</taxon>
        <taxon>Neoptera</taxon>
        <taxon>Polyneoptera</taxon>
        <taxon>Phasmatodea</taxon>
        <taxon>Timematodea</taxon>
        <taxon>Timematoidea</taxon>
        <taxon>Timematidae</taxon>
        <taxon>Timema</taxon>
    </lineage>
</organism>
<protein>
    <recommendedName>
        <fullName evidence="4">DNA-directed primase/polymerase protein</fullName>
        <ecNumber evidence="6">2.7.7.102</ecNumber>
        <ecNumber evidence="2">2.7.7.7</ecNumber>
    </recommendedName>
</protein>
<dbReference type="Proteomes" id="UP001153148">
    <property type="component" value="Unassembled WGS sequence"/>
</dbReference>
<keyword evidence="9" id="KW-1185">Reference proteome</keyword>
<accession>A0ABN7P1C9</accession>
<comment type="similarity">
    <text evidence="1">Belongs to the eukaryotic-type primase small subunit family.</text>
</comment>
<evidence type="ECO:0000256" key="3">
    <source>
        <dbReference type="ARBA" id="ARBA00022932"/>
    </source>
</evidence>
<evidence type="ECO:0000256" key="4">
    <source>
        <dbReference type="ARBA" id="ARBA00026139"/>
    </source>
</evidence>
<comment type="catalytic activity">
    <reaction evidence="7">
        <text>DNA(n) + a 2'-deoxyribonucleoside 5'-triphosphate = DNA(n+1) + diphosphate</text>
        <dbReference type="Rhea" id="RHEA:22508"/>
        <dbReference type="Rhea" id="RHEA-COMP:17339"/>
        <dbReference type="Rhea" id="RHEA-COMP:17340"/>
        <dbReference type="ChEBI" id="CHEBI:33019"/>
        <dbReference type="ChEBI" id="CHEBI:61560"/>
        <dbReference type="ChEBI" id="CHEBI:173112"/>
        <dbReference type="EC" id="2.7.7.7"/>
    </reaction>
    <physiologicalReaction direction="left-to-right" evidence="7">
        <dbReference type="Rhea" id="RHEA:22509"/>
    </physiologicalReaction>
</comment>
<proteinExistence type="inferred from homology"/>
<keyword evidence="3" id="KW-0808">Transferase</keyword>
<dbReference type="EC" id="2.7.7.7" evidence="2"/>
<dbReference type="PANTHER" id="PTHR31399:SF0">
    <property type="entry name" value="DNA-DIRECTED PRIMASE_POLYMERASE PROTEIN"/>
    <property type="match status" value="1"/>
</dbReference>
<dbReference type="PANTHER" id="PTHR31399">
    <property type="entry name" value="DNA-DIRECTED PRIMASE / POLYMERASE PROTEIN"/>
    <property type="match status" value="1"/>
</dbReference>
<dbReference type="EMBL" id="CAJPIN010016556">
    <property type="protein sequence ID" value="CAG2061608.1"/>
    <property type="molecule type" value="Genomic_DNA"/>
</dbReference>
<gene>
    <name evidence="8" type="ORF">TPAB3V08_LOCUS8562</name>
</gene>
<comment type="caution">
    <text evidence="8">The sequence shown here is derived from an EMBL/GenBank/DDBJ whole genome shotgun (WGS) entry which is preliminary data.</text>
</comment>
<sequence length="461" mass="52606">MVFIAMDNQKKRVWDVGKKSPSALNLFIKRAKIGSYIYNEEVCSSIPAVQFYGKPKLKDGLSCSPSSLENDKDILELNRIYSIGNSDVCELMIFDNKGNKKLFCDEAVYTKNRHFRLFMSTKRGKSSPLVVSKENNFKPSEINVFSNENSNCACSIDDYSASENMFLHSLITYFPANEHINILECNHVNEICTANVGKTKYSGHSLEDGTKSPYPEVDSFIRELVTPMGRIWRSCYFSSNNLLSYDIVGYRYCNNIGRQHRSNNIKYIVDLANYCYYQKCYDPDCFNYRSMEIPLPPELVFHLEDRQFLCSDDTSSQSTQGCFGMPTGDFTQVLEAIEGIGFTGIFEDSTDWHKELVAPPSLDEAKQEFPDYGVSDTQLLNIMDGKQNKKSERLIDENEVERRRLSLPIIGVKKLSKIRLSDDSQANKHSGSRQALRDISQNTLRSIFSRGHKIAPERTEL</sequence>
<evidence type="ECO:0000313" key="8">
    <source>
        <dbReference type="EMBL" id="CAG2061608.1"/>
    </source>
</evidence>
<dbReference type="Pfam" id="PF03121">
    <property type="entry name" value="Herpes_UL52"/>
    <property type="match status" value="1"/>
</dbReference>
<reference evidence="8" key="1">
    <citation type="submission" date="2021-03" db="EMBL/GenBank/DDBJ databases">
        <authorList>
            <person name="Tran Van P."/>
        </authorList>
    </citation>
    <scope>NUCLEOTIDE SEQUENCE</scope>
</reference>
<dbReference type="InterPro" id="IPR044917">
    <property type="entry name" value="PRIMPOL"/>
</dbReference>
<evidence type="ECO:0000256" key="5">
    <source>
        <dbReference type="ARBA" id="ARBA00044677"/>
    </source>
</evidence>